<dbReference type="Pfam" id="PF00088">
    <property type="entry name" value="Trefoil"/>
    <property type="match status" value="1"/>
</dbReference>
<dbReference type="PROSITE" id="PS51448">
    <property type="entry name" value="P_TREFOIL_2"/>
    <property type="match status" value="1"/>
</dbReference>
<evidence type="ECO:0000259" key="3">
    <source>
        <dbReference type="PROSITE" id="PS51448"/>
    </source>
</evidence>
<dbReference type="CDD" id="cd00111">
    <property type="entry name" value="Trefoil"/>
    <property type="match status" value="1"/>
</dbReference>
<accession>A0A0B7BF56</accession>
<proteinExistence type="predicted"/>
<dbReference type="InterPro" id="IPR000519">
    <property type="entry name" value="P_trefoil_dom"/>
</dbReference>
<dbReference type="SUPFAM" id="SSF57492">
    <property type="entry name" value="Trefoil"/>
    <property type="match status" value="1"/>
</dbReference>
<dbReference type="SMART" id="SM00018">
    <property type="entry name" value="PD"/>
    <property type="match status" value="1"/>
</dbReference>
<reference evidence="4" key="1">
    <citation type="submission" date="2014-12" db="EMBL/GenBank/DDBJ databases">
        <title>Insight into the proteome of Arion vulgaris.</title>
        <authorList>
            <person name="Aradska J."/>
            <person name="Bulat T."/>
            <person name="Smidak R."/>
            <person name="Sarate P."/>
            <person name="Gangsoo J."/>
            <person name="Sialana F."/>
            <person name="Bilban M."/>
            <person name="Lubec G."/>
        </authorList>
    </citation>
    <scope>NUCLEOTIDE SEQUENCE</scope>
    <source>
        <tissue evidence="4">Skin</tissue>
    </source>
</reference>
<dbReference type="Gene3D" id="4.10.110.10">
    <property type="entry name" value="Spasmolytic Protein, domain 1"/>
    <property type="match status" value="1"/>
</dbReference>
<comment type="caution">
    <text evidence="2">Lacks conserved residue(s) required for the propagation of feature annotation.</text>
</comment>
<dbReference type="AlphaFoldDB" id="A0A0B7BF56"/>
<gene>
    <name evidence="4" type="primary">ORF183273</name>
</gene>
<evidence type="ECO:0000313" key="4">
    <source>
        <dbReference type="EMBL" id="CEK91497.1"/>
    </source>
</evidence>
<sequence>MFAQNCEMDRVDVSLLRSSCIWHIYLLSFVRCLEDHPNSCKNAHNKVSGKDDQCSITDENNRFDCIPEKNGATEALCLSRGCCWKVASVP</sequence>
<evidence type="ECO:0000256" key="2">
    <source>
        <dbReference type="PROSITE-ProRule" id="PRU00779"/>
    </source>
</evidence>
<organism evidence="4">
    <name type="scientific">Arion vulgaris</name>
    <dbReference type="NCBI Taxonomy" id="1028688"/>
    <lineage>
        <taxon>Eukaryota</taxon>
        <taxon>Metazoa</taxon>
        <taxon>Spiralia</taxon>
        <taxon>Lophotrochozoa</taxon>
        <taxon>Mollusca</taxon>
        <taxon>Gastropoda</taxon>
        <taxon>Heterobranchia</taxon>
        <taxon>Euthyneura</taxon>
        <taxon>Panpulmonata</taxon>
        <taxon>Eupulmonata</taxon>
        <taxon>Stylommatophora</taxon>
        <taxon>Helicina</taxon>
        <taxon>Arionoidea</taxon>
        <taxon>Arionidae</taxon>
        <taxon>Arion</taxon>
    </lineage>
</organism>
<keyword evidence="1" id="KW-1015">Disulfide bond</keyword>
<dbReference type="InterPro" id="IPR044913">
    <property type="entry name" value="P_trefoil_dom_sf"/>
</dbReference>
<evidence type="ECO:0000256" key="1">
    <source>
        <dbReference type="ARBA" id="ARBA00023157"/>
    </source>
</evidence>
<feature type="non-terminal residue" evidence="4">
    <location>
        <position position="90"/>
    </location>
</feature>
<protein>
    <recommendedName>
        <fullName evidence="3">P-type domain-containing protein</fullName>
    </recommendedName>
</protein>
<dbReference type="EMBL" id="HACG01044632">
    <property type="protein sequence ID" value="CEK91497.1"/>
    <property type="molecule type" value="Transcribed_RNA"/>
</dbReference>
<name>A0A0B7BF56_9EUPU</name>
<feature type="domain" description="P-type" evidence="3">
    <location>
        <begin position="52"/>
        <end position="90"/>
    </location>
</feature>